<evidence type="ECO:0000259" key="1">
    <source>
        <dbReference type="Pfam" id="PF02195"/>
    </source>
</evidence>
<reference evidence="2 3" key="1">
    <citation type="submission" date="2023-07" db="EMBL/GenBank/DDBJ databases">
        <title>Genomic Encyclopedia of Type Strains, Phase IV (KMG-IV): sequencing the most valuable type-strain genomes for metagenomic binning, comparative biology and taxonomic classification.</title>
        <authorList>
            <person name="Goeker M."/>
        </authorList>
    </citation>
    <scope>NUCLEOTIDE SEQUENCE [LARGE SCALE GENOMIC DNA]</scope>
    <source>
        <strain evidence="2 3">DSM 16784</strain>
    </source>
</reference>
<dbReference type="RefSeq" id="WP_307410268.1">
    <property type="nucleotide sequence ID" value="NZ_JAUSUR010000007.1"/>
</dbReference>
<dbReference type="EMBL" id="JAUSUR010000007">
    <property type="protein sequence ID" value="MDQ0362548.1"/>
    <property type="molecule type" value="Genomic_DNA"/>
</dbReference>
<sequence length="295" mass="33426">MNERNRVDEIFNQQTDAATVSIGSKHLKVKARTKLIHYNELVPHKENRVINQDAVMRIVNSIKVNGQLFDSVHVVDNGDGTYTILAGHHRHQAVTYVVEVEGLKQYEYIRCVIQDEDELDNDLLMIDSNLEREELSPYDTMIAIGKKEEILIKKRERGDLVQGKPITGTLRKIIADDSPIEDTQVGTYLRVYKKGSNNVKEALKYNLITLAQAGKLAKLGDKQDDELTKILNPGPKKKNRAEKDIHLKTLEHALQSAFATKVTVSEKSLTIKYTSNDDLNRILEIMGQEDVVNEP</sequence>
<dbReference type="Pfam" id="PF02195">
    <property type="entry name" value="ParB_N"/>
    <property type="match status" value="1"/>
</dbReference>
<protein>
    <submittedName>
        <fullName evidence="2">ParB-like chromosome segregation protein Spo0J</fullName>
    </submittedName>
</protein>
<comment type="caution">
    <text evidence="2">The sequence shown here is derived from an EMBL/GenBank/DDBJ whole genome shotgun (WGS) entry which is preliminary data.</text>
</comment>
<dbReference type="InterPro" id="IPR003115">
    <property type="entry name" value="ParB_N"/>
</dbReference>
<dbReference type="SUPFAM" id="SSF110849">
    <property type="entry name" value="ParB/Sulfiredoxin"/>
    <property type="match status" value="1"/>
</dbReference>
<gene>
    <name evidence="2" type="ORF">J2S15_003302</name>
</gene>
<dbReference type="InterPro" id="IPR036086">
    <property type="entry name" value="ParB/Sulfiredoxin_sf"/>
</dbReference>
<dbReference type="Proteomes" id="UP001230220">
    <property type="component" value="Unassembled WGS sequence"/>
</dbReference>
<dbReference type="PANTHER" id="PTHR33375:SF1">
    <property type="entry name" value="CHROMOSOME-PARTITIONING PROTEIN PARB-RELATED"/>
    <property type="match status" value="1"/>
</dbReference>
<dbReference type="Gene3D" id="1.10.10.2830">
    <property type="match status" value="1"/>
</dbReference>
<name>A0ABU0E6L9_9FIRM</name>
<proteinExistence type="predicted"/>
<dbReference type="InterPro" id="IPR050336">
    <property type="entry name" value="Chromosome_partition/occlusion"/>
</dbReference>
<dbReference type="PANTHER" id="PTHR33375">
    <property type="entry name" value="CHROMOSOME-PARTITIONING PROTEIN PARB-RELATED"/>
    <property type="match status" value="1"/>
</dbReference>
<feature type="domain" description="ParB-like N-terminal" evidence="1">
    <location>
        <begin position="36"/>
        <end position="97"/>
    </location>
</feature>
<organism evidence="2 3">
    <name type="scientific">Breznakia pachnodae</name>
    <dbReference type="NCBI Taxonomy" id="265178"/>
    <lineage>
        <taxon>Bacteria</taxon>
        <taxon>Bacillati</taxon>
        <taxon>Bacillota</taxon>
        <taxon>Erysipelotrichia</taxon>
        <taxon>Erysipelotrichales</taxon>
        <taxon>Erysipelotrichaceae</taxon>
        <taxon>Breznakia</taxon>
    </lineage>
</organism>
<keyword evidence="3" id="KW-1185">Reference proteome</keyword>
<evidence type="ECO:0000313" key="2">
    <source>
        <dbReference type="EMBL" id="MDQ0362548.1"/>
    </source>
</evidence>
<dbReference type="Gene3D" id="3.90.1530.30">
    <property type="match status" value="1"/>
</dbReference>
<accession>A0ABU0E6L9</accession>
<evidence type="ECO:0000313" key="3">
    <source>
        <dbReference type="Proteomes" id="UP001230220"/>
    </source>
</evidence>